<feature type="transmembrane region" description="Helical" evidence="2">
    <location>
        <begin position="248"/>
        <end position="266"/>
    </location>
</feature>
<sequence length="267" mass="30234">MSFRSVDVDLESQAPFSDSPEFDRATDAASNLLLDLTNSVSHLSKLVTLLEGRTSNSETSNKNCEKCTRIIETATGQFKELSESCKELNALVDDEHPGHVFTRDRVARETKSLFEEFQSLQERFKNVNSSLNEQTKASLGEQTDLLDIEEPQQQRQEMVLEQDVINNEEFVYQQALIREREEEIQNIEHGIQELNDIFRDLGTIVQEQGTMVDNIETNIYSVGQSTRSAAGELKKALRYQRSASKKSCYLLVIIVSILLIVILGIVI</sequence>
<dbReference type="GO" id="GO:0031201">
    <property type="term" value="C:SNARE complex"/>
    <property type="evidence" value="ECO:0007669"/>
    <property type="project" value="TreeGrafter"/>
</dbReference>
<dbReference type="InterPro" id="IPR006012">
    <property type="entry name" value="Syntaxin/epimorphin_CS"/>
</dbReference>
<keyword evidence="2" id="KW-1133">Transmembrane helix</keyword>
<dbReference type="GO" id="GO:0005484">
    <property type="term" value="F:SNAP receptor activity"/>
    <property type="evidence" value="ECO:0007669"/>
    <property type="project" value="InterPro"/>
</dbReference>
<keyword evidence="5" id="KW-1185">Reference proteome</keyword>
<dbReference type="STRING" id="36022.A0A1V2LB01"/>
<dbReference type="InterPro" id="IPR000727">
    <property type="entry name" value="T_SNARE_dom"/>
</dbReference>
<comment type="caution">
    <text evidence="4">The sequence shown here is derived from an EMBL/GenBank/DDBJ whole genome shotgun (WGS) entry which is preliminary data.</text>
</comment>
<proteinExistence type="inferred from homology"/>
<dbReference type="GO" id="GO:0006906">
    <property type="term" value="P:vesicle fusion"/>
    <property type="evidence" value="ECO:0007669"/>
    <property type="project" value="TreeGrafter"/>
</dbReference>
<dbReference type="Pfam" id="PF05739">
    <property type="entry name" value="SNARE"/>
    <property type="match status" value="1"/>
</dbReference>
<dbReference type="Gene3D" id="1.20.58.70">
    <property type="match status" value="1"/>
</dbReference>
<dbReference type="CDD" id="cd15840">
    <property type="entry name" value="SNARE_Qa"/>
    <property type="match status" value="1"/>
</dbReference>
<dbReference type="OMA" id="HEVENNP"/>
<keyword evidence="2" id="KW-0812">Transmembrane</keyword>
<dbReference type="PROSITE" id="PS00914">
    <property type="entry name" value="SYNTAXIN"/>
    <property type="match status" value="1"/>
</dbReference>
<protein>
    <submittedName>
        <fullName evidence="4">Syntaxin PEP12</fullName>
    </submittedName>
</protein>
<dbReference type="PANTHER" id="PTHR19957:SF38">
    <property type="entry name" value="LD27581P"/>
    <property type="match status" value="1"/>
</dbReference>
<comment type="similarity">
    <text evidence="1">Belongs to the syntaxin family.</text>
</comment>
<dbReference type="GO" id="GO:0048278">
    <property type="term" value="P:vesicle docking"/>
    <property type="evidence" value="ECO:0007669"/>
    <property type="project" value="TreeGrafter"/>
</dbReference>
<keyword evidence="2" id="KW-0472">Membrane</keyword>
<evidence type="ECO:0000259" key="3">
    <source>
        <dbReference type="PROSITE" id="PS50192"/>
    </source>
</evidence>
<organism evidence="4 5">
    <name type="scientific">Cyberlindnera fabianii</name>
    <name type="common">Yeast</name>
    <name type="synonym">Hansenula fabianii</name>
    <dbReference type="NCBI Taxonomy" id="36022"/>
    <lineage>
        <taxon>Eukaryota</taxon>
        <taxon>Fungi</taxon>
        <taxon>Dikarya</taxon>
        <taxon>Ascomycota</taxon>
        <taxon>Saccharomycotina</taxon>
        <taxon>Saccharomycetes</taxon>
        <taxon>Phaffomycetales</taxon>
        <taxon>Phaffomycetaceae</taxon>
        <taxon>Cyberlindnera</taxon>
    </lineage>
</organism>
<dbReference type="AlphaFoldDB" id="A0A1V2LB01"/>
<reference evidence="5" key="1">
    <citation type="journal article" date="2017" name="Genome Announc.">
        <title>Genome sequences of Cyberlindnera fabianii 65, Pichia kudriavzevii 129, and Saccharomyces cerevisiae 131 isolated from fermented masau fruits in Zimbabwe.</title>
        <authorList>
            <person name="van Rijswijck I.M.H."/>
            <person name="Derks M.F.L."/>
            <person name="Abee T."/>
            <person name="de Ridder D."/>
            <person name="Smid E.J."/>
        </authorList>
    </citation>
    <scope>NUCLEOTIDE SEQUENCE [LARGE SCALE GENOMIC DNA]</scope>
    <source>
        <strain evidence="5">65</strain>
    </source>
</reference>
<dbReference type="InterPro" id="IPR006011">
    <property type="entry name" value="Syntaxin_N"/>
</dbReference>
<evidence type="ECO:0000256" key="1">
    <source>
        <dbReference type="ARBA" id="ARBA00009063"/>
    </source>
</evidence>
<feature type="domain" description="T-SNARE coiled-coil homology" evidence="3">
    <location>
        <begin position="174"/>
        <end position="236"/>
    </location>
</feature>
<gene>
    <name evidence="4" type="ORF">BON22_1307</name>
</gene>
<evidence type="ECO:0000313" key="4">
    <source>
        <dbReference type="EMBL" id="ONH69059.1"/>
    </source>
</evidence>
<dbReference type="PROSITE" id="PS50192">
    <property type="entry name" value="T_SNARE"/>
    <property type="match status" value="1"/>
</dbReference>
<dbReference type="FunFam" id="1.20.5.110:FF:000059">
    <property type="entry name" value="Related to syntaxin 12"/>
    <property type="match status" value="1"/>
</dbReference>
<dbReference type="InterPro" id="IPR045242">
    <property type="entry name" value="Syntaxin"/>
</dbReference>
<evidence type="ECO:0000256" key="2">
    <source>
        <dbReference type="SAM" id="Phobius"/>
    </source>
</evidence>
<dbReference type="Gene3D" id="1.20.5.110">
    <property type="match status" value="1"/>
</dbReference>
<dbReference type="SMART" id="SM00397">
    <property type="entry name" value="t_SNARE"/>
    <property type="match status" value="1"/>
</dbReference>
<evidence type="ECO:0000313" key="5">
    <source>
        <dbReference type="Proteomes" id="UP000189513"/>
    </source>
</evidence>
<dbReference type="Proteomes" id="UP000189513">
    <property type="component" value="Unassembled WGS sequence"/>
</dbReference>
<dbReference type="GO" id="GO:0012505">
    <property type="term" value="C:endomembrane system"/>
    <property type="evidence" value="ECO:0007669"/>
    <property type="project" value="TreeGrafter"/>
</dbReference>
<dbReference type="GO" id="GO:0000149">
    <property type="term" value="F:SNARE binding"/>
    <property type="evidence" value="ECO:0007669"/>
    <property type="project" value="TreeGrafter"/>
</dbReference>
<dbReference type="VEuPathDB" id="FungiDB:BON22_1307"/>
<dbReference type="EMBL" id="MPUK01000002">
    <property type="protein sequence ID" value="ONH69059.1"/>
    <property type="molecule type" value="Genomic_DNA"/>
</dbReference>
<dbReference type="Pfam" id="PF14523">
    <property type="entry name" value="Syntaxin_2"/>
    <property type="match status" value="1"/>
</dbReference>
<dbReference type="PANTHER" id="PTHR19957">
    <property type="entry name" value="SYNTAXIN"/>
    <property type="match status" value="1"/>
</dbReference>
<accession>A0A1V2LB01</accession>
<dbReference type="GO" id="GO:0006886">
    <property type="term" value="P:intracellular protein transport"/>
    <property type="evidence" value="ECO:0007669"/>
    <property type="project" value="InterPro"/>
</dbReference>
<dbReference type="InterPro" id="IPR010989">
    <property type="entry name" value="SNARE"/>
</dbReference>
<dbReference type="SUPFAM" id="SSF47661">
    <property type="entry name" value="t-snare proteins"/>
    <property type="match status" value="1"/>
</dbReference>
<dbReference type="GO" id="GO:0006896">
    <property type="term" value="P:Golgi to vacuole transport"/>
    <property type="evidence" value="ECO:0007669"/>
    <property type="project" value="TreeGrafter"/>
</dbReference>
<name>A0A1V2LB01_CYBFA</name>